<dbReference type="PANTHER" id="PTHR33755:SF6">
    <property type="entry name" value="PLASMID STABILIZATION SYSTEM PROTEIN"/>
    <property type="match status" value="1"/>
</dbReference>
<sequence length="96" mass="10935">MTREIRWTKRAVRRLDLVGAHIARDDPEAAMRVVARIIAGVDLLAEQPAMGRVGRIKDTRELVFADIPYIVPYRVQSSAIEILTVMHTARKWPESL</sequence>
<dbReference type="EMBL" id="NQVN01000023">
    <property type="protein sequence ID" value="PIO96961.1"/>
    <property type="molecule type" value="Genomic_DNA"/>
</dbReference>
<evidence type="ECO:0000256" key="1">
    <source>
        <dbReference type="ARBA" id="ARBA00006226"/>
    </source>
</evidence>
<keyword evidence="4" id="KW-1185">Reference proteome</keyword>
<reference evidence="3 4" key="1">
    <citation type="submission" date="2017-08" db="EMBL/GenBank/DDBJ databases">
        <title>Pleomorphomonas carboxidotrophicus sp. nov., a new mesophilic hydrogenogenic carboxidotroph.</title>
        <authorList>
            <person name="Esquivel-Elizondo S."/>
            <person name="Krajmalnik-Brown R."/>
            <person name="Maldonado J."/>
        </authorList>
    </citation>
    <scope>NUCLEOTIDE SEQUENCE [LARGE SCALE GENOMIC DNA]</scope>
    <source>
        <strain evidence="3 4">SVCO-16</strain>
    </source>
</reference>
<dbReference type="InterPro" id="IPR035093">
    <property type="entry name" value="RelE/ParE_toxin_dom_sf"/>
</dbReference>
<dbReference type="InterPro" id="IPR007712">
    <property type="entry name" value="RelE/ParE_toxin"/>
</dbReference>
<dbReference type="PANTHER" id="PTHR33755">
    <property type="entry name" value="TOXIN PARE1-RELATED"/>
    <property type="match status" value="1"/>
</dbReference>
<protein>
    <submittedName>
        <fullName evidence="3">Type II toxin-antitoxin system mRNA interferase toxin, RelE/StbE family</fullName>
    </submittedName>
</protein>
<dbReference type="RefSeq" id="WP_100082806.1">
    <property type="nucleotide sequence ID" value="NZ_NQVN01000023.1"/>
</dbReference>
<evidence type="ECO:0000256" key="2">
    <source>
        <dbReference type="ARBA" id="ARBA00022649"/>
    </source>
</evidence>
<comment type="similarity">
    <text evidence="1">Belongs to the RelE toxin family.</text>
</comment>
<evidence type="ECO:0000313" key="4">
    <source>
        <dbReference type="Proteomes" id="UP000231070"/>
    </source>
</evidence>
<dbReference type="InterPro" id="IPR051803">
    <property type="entry name" value="TA_system_RelE-like_toxin"/>
</dbReference>
<dbReference type="Proteomes" id="UP000231070">
    <property type="component" value="Unassembled WGS sequence"/>
</dbReference>
<name>A0A2G9WQG6_9HYPH</name>
<keyword evidence="2" id="KW-1277">Toxin-antitoxin system</keyword>
<proteinExistence type="inferred from homology"/>
<gene>
    <name evidence="3" type="ORF">CJ014_22750</name>
</gene>
<dbReference type="Pfam" id="PF05016">
    <property type="entry name" value="ParE_toxin"/>
    <property type="match status" value="1"/>
</dbReference>
<organism evidence="3 4">
    <name type="scientific">Pleomorphomonas carboxyditropha</name>
    <dbReference type="NCBI Taxonomy" id="2023338"/>
    <lineage>
        <taxon>Bacteria</taxon>
        <taxon>Pseudomonadati</taxon>
        <taxon>Pseudomonadota</taxon>
        <taxon>Alphaproteobacteria</taxon>
        <taxon>Hyphomicrobiales</taxon>
        <taxon>Pleomorphomonadaceae</taxon>
        <taxon>Pleomorphomonas</taxon>
    </lineage>
</organism>
<dbReference type="OrthoDB" id="595470at2"/>
<evidence type="ECO:0000313" key="3">
    <source>
        <dbReference type="EMBL" id="PIO96961.1"/>
    </source>
</evidence>
<dbReference type="AlphaFoldDB" id="A0A2G9WQG6"/>
<dbReference type="Gene3D" id="3.30.2310.20">
    <property type="entry name" value="RelE-like"/>
    <property type="match status" value="1"/>
</dbReference>
<accession>A0A2G9WQG6</accession>
<comment type="caution">
    <text evidence="3">The sequence shown here is derived from an EMBL/GenBank/DDBJ whole genome shotgun (WGS) entry which is preliminary data.</text>
</comment>